<evidence type="ECO:0000313" key="2">
    <source>
        <dbReference type="EMBL" id="KAG0500476.1"/>
    </source>
</evidence>
<gene>
    <name evidence="2" type="ORF">HPP92_000548</name>
</gene>
<accession>A0A835S5X5</accession>
<organism evidence="2 3">
    <name type="scientific">Vanilla planifolia</name>
    <name type="common">Vanilla</name>
    <dbReference type="NCBI Taxonomy" id="51239"/>
    <lineage>
        <taxon>Eukaryota</taxon>
        <taxon>Viridiplantae</taxon>
        <taxon>Streptophyta</taxon>
        <taxon>Embryophyta</taxon>
        <taxon>Tracheophyta</taxon>
        <taxon>Spermatophyta</taxon>
        <taxon>Magnoliopsida</taxon>
        <taxon>Liliopsida</taxon>
        <taxon>Asparagales</taxon>
        <taxon>Orchidaceae</taxon>
        <taxon>Vanilloideae</taxon>
        <taxon>Vanilleae</taxon>
        <taxon>Vanilla</taxon>
    </lineage>
</organism>
<feature type="region of interest" description="Disordered" evidence="1">
    <location>
        <begin position="284"/>
        <end position="303"/>
    </location>
</feature>
<dbReference type="Proteomes" id="UP000639772">
    <property type="component" value="Chromosome 1"/>
</dbReference>
<feature type="compositionally biased region" description="Polar residues" evidence="1">
    <location>
        <begin position="72"/>
        <end position="85"/>
    </location>
</feature>
<dbReference type="AlphaFoldDB" id="A0A835S5X5"/>
<name>A0A835S5X5_VANPL</name>
<evidence type="ECO:0000313" key="3">
    <source>
        <dbReference type="Proteomes" id="UP000639772"/>
    </source>
</evidence>
<dbReference type="OrthoDB" id="1926221at2759"/>
<evidence type="ECO:0000256" key="1">
    <source>
        <dbReference type="SAM" id="MobiDB-lite"/>
    </source>
</evidence>
<sequence>MYGQLCYVSAAIRPRESSAPLIYNWNANVSLPIHPRRRTPPAPPGHQQQQQRFLMNSLSPSSSSTAGAQMEPPSNQSYISMNTSSRPEDQRLVGMKRQWPFQPVIPRPFILLSSANTAHPADYGGVSSLILEENESKRIGLLREEASSSSSPITGAAPFDGSMLKLGPPCVPVPCSTRSASKQQHGLLTLQPPQRITEIPASPLETGCPLVRPVLLNFMGLPEHVKEEQRAAIESAFARQQPVLFEPALHNFMGLPEHVMEEQRAAIKGVCAWRQPALSMDSPVDLIRSKPGGADAHSNASTD</sequence>
<comment type="caution">
    <text evidence="2">The sequence shown here is derived from an EMBL/GenBank/DDBJ whole genome shotgun (WGS) entry which is preliminary data.</text>
</comment>
<proteinExistence type="predicted"/>
<protein>
    <submittedName>
        <fullName evidence="2">Uncharacterized protein</fullName>
    </submittedName>
</protein>
<reference evidence="2 3" key="1">
    <citation type="journal article" date="2020" name="Nat. Food">
        <title>A phased Vanilla planifolia genome enables genetic improvement of flavour and production.</title>
        <authorList>
            <person name="Hasing T."/>
            <person name="Tang H."/>
            <person name="Brym M."/>
            <person name="Khazi F."/>
            <person name="Huang T."/>
            <person name="Chambers A.H."/>
        </authorList>
    </citation>
    <scope>NUCLEOTIDE SEQUENCE [LARGE SCALE GENOMIC DNA]</scope>
    <source>
        <tissue evidence="2">Leaf</tissue>
    </source>
</reference>
<feature type="region of interest" description="Disordered" evidence="1">
    <location>
        <begin position="58"/>
        <end position="89"/>
    </location>
</feature>
<dbReference type="EMBL" id="JADCNM010000001">
    <property type="protein sequence ID" value="KAG0500476.1"/>
    <property type="molecule type" value="Genomic_DNA"/>
</dbReference>